<dbReference type="PROSITE" id="PS51257">
    <property type="entry name" value="PROKAR_LIPOPROTEIN"/>
    <property type="match status" value="1"/>
</dbReference>
<accession>A0A4Z1CM70</accession>
<protein>
    <recommendedName>
        <fullName evidence="5">DUF4232 domain-containing protein</fullName>
    </recommendedName>
</protein>
<dbReference type="OrthoDB" id="3774979at2"/>
<evidence type="ECO:0000256" key="1">
    <source>
        <dbReference type="SAM" id="MobiDB-lite"/>
    </source>
</evidence>
<comment type="caution">
    <text evidence="3">The sequence shown here is derived from an EMBL/GenBank/DDBJ whole genome shotgun (WGS) entry which is preliminary data.</text>
</comment>
<organism evidence="3 4">
    <name type="scientific">Nocardioides eburneiflavus</name>
    <dbReference type="NCBI Taxonomy" id="2518372"/>
    <lineage>
        <taxon>Bacteria</taxon>
        <taxon>Bacillati</taxon>
        <taxon>Actinomycetota</taxon>
        <taxon>Actinomycetes</taxon>
        <taxon>Propionibacteriales</taxon>
        <taxon>Nocardioidaceae</taxon>
        <taxon>Nocardioides</taxon>
    </lineage>
</organism>
<dbReference type="EMBL" id="SRRO01000001">
    <property type="protein sequence ID" value="TGN63639.1"/>
    <property type="molecule type" value="Genomic_DNA"/>
</dbReference>
<feature type="region of interest" description="Disordered" evidence="1">
    <location>
        <begin position="30"/>
        <end position="55"/>
    </location>
</feature>
<feature type="signal peptide" evidence="2">
    <location>
        <begin position="1"/>
        <end position="30"/>
    </location>
</feature>
<dbReference type="Proteomes" id="UP000297496">
    <property type="component" value="Unassembled WGS sequence"/>
</dbReference>
<dbReference type="AlphaFoldDB" id="A0A4Z1CM70"/>
<feature type="chain" id="PRO_5021413474" description="DUF4232 domain-containing protein" evidence="2">
    <location>
        <begin position="31"/>
        <end position="229"/>
    </location>
</feature>
<reference evidence="3 4" key="1">
    <citation type="submission" date="2019-04" db="EMBL/GenBank/DDBJ databases">
        <title>Three New Species of Nocardioides, Nocardioides euryhalodurans sp. nov., Nocardioides seonyuensis sp. nov. and Nocardioides eburneoflavus sp. nov. Isolated from Soil.</title>
        <authorList>
            <person name="Roh S.G."/>
            <person name="Lee C."/>
            <person name="Kim M.-K."/>
            <person name="Kim S.B."/>
        </authorList>
    </citation>
    <scope>NUCLEOTIDE SEQUENCE [LARGE SCALE GENOMIC DNA]</scope>
    <source>
        <strain evidence="3 4">MMS17-SY213</strain>
    </source>
</reference>
<name>A0A4Z1CM70_9ACTN</name>
<keyword evidence="2" id="KW-0732">Signal</keyword>
<sequence length="229" mass="24072">MSTTADRRPRRKALAALLVGILVATGCADAQEEPLRPTSTDGGPSEPAQDVPRPDVTFDVEVSPGSDAIAVSWSLTNTGDAPLMVVDRVPRASGASVAYDPEEAYVVGGDDGAVQVAQRLYDLPETDRMTWARLPRAGATELAPGDVLRRDLAVELPLRRSSPWGDDIGHGPIELPDPVTSVQFCLGVVAGEPEPSWGLDRTDGEVLLNHGGGAVAAQHVLCSDPIPLD</sequence>
<evidence type="ECO:0000313" key="3">
    <source>
        <dbReference type="EMBL" id="TGN63639.1"/>
    </source>
</evidence>
<dbReference type="RefSeq" id="WP_135838175.1">
    <property type="nucleotide sequence ID" value="NZ_SRRO01000001.1"/>
</dbReference>
<gene>
    <name evidence="3" type="ORF">EXE59_06505</name>
</gene>
<evidence type="ECO:0000256" key="2">
    <source>
        <dbReference type="SAM" id="SignalP"/>
    </source>
</evidence>
<keyword evidence="4" id="KW-1185">Reference proteome</keyword>
<proteinExistence type="predicted"/>
<evidence type="ECO:0000313" key="4">
    <source>
        <dbReference type="Proteomes" id="UP000297496"/>
    </source>
</evidence>
<evidence type="ECO:0008006" key="5">
    <source>
        <dbReference type="Google" id="ProtNLM"/>
    </source>
</evidence>